<dbReference type="RefSeq" id="WP_145351976.1">
    <property type="nucleotide sequence ID" value="NZ_CP036262.1"/>
</dbReference>
<proteinExistence type="predicted"/>
<dbReference type="EMBL" id="CP036262">
    <property type="protein sequence ID" value="QDS93885.1"/>
    <property type="molecule type" value="Genomic_DNA"/>
</dbReference>
<dbReference type="KEGG" id="rml:FF011L_26610"/>
<feature type="chain" id="PRO_5022095703" description="Secreted protein" evidence="1">
    <location>
        <begin position="21"/>
        <end position="383"/>
    </location>
</feature>
<keyword evidence="1" id="KW-0732">Signal</keyword>
<dbReference type="Proteomes" id="UP000320672">
    <property type="component" value="Chromosome"/>
</dbReference>
<evidence type="ECO:0000313" key="2">
    <source>
        <dbReference type="EMBL" id="QDS93885.1"/>
    </source>
</evidence>
<accession>A0A517MG73</accession>
<gene>
    <name evidence="2" type="ORF">FF011L_26610</name>
</gene>
<evidence type="ECO:0000256" key="1">
    <source>
        <dbReference type="SAM" id="SignalP"/>
    </source>
</evidence>
<sequence length="383" mass="42789" precursor="true">MRPLVLLFIICVSATSFVVAETPASKPKFAPVKSSELLERYPTGKKWQSLAVARVDGSAEKSDWGLQGTVNFLQTNRYQTLVTVVQHDQSGETHDIKLRIDVIDAGSTKIITDRKLRLVGFDASDPLFKLAIENGIKLGTSVSPPARVAQMVLQKWEEIDPGYQKTLSRVASAVGLRIEDYTKDEGTRLLDEPRIYSGCSFEARWVNGFGFVEPPTQVGSPDGRRVVLSVEDLQQWAAGADPLASLYIFPSLRKQLGDRWTLDASRATSVFSGRGDASSRGEINLQYRRDGDYDGEKVRELSITSGNVDVTVRGQDRDTRYQIHSMDGYMKVSHDDAMLRNAYGTGKFGYSSFSTDHLLFKASIKRDVNSDWRYEADRLQNQE</sequence>
<reference evidence="2 3" key="1">
    <citation type="submission" date="2019-02" db="EMBL/GenBank/DDBJ databases">
        <title>Deep-cultivation of Planctomycetes and their phenomic and genomic characterization uncovers novel biology.</title>
        <authorList>
            <person name="Wiegand S."/>
            <person name="Jogler M."/>
            <person name="Boedeker C."/>
            <person name="Pinto D."/>
            <person name="Vollmers J."/>
            <person name="Rivas-Marin E."/>
            <person name="Kohn T."/>
            <person name="Peeters S.H."/>
            <person name="Heuer A."/>
            <person name="Rast P."/>
            <person name="Oberbeckmann S."/>
            <person name="Bunk B."/>
            <person name="Jeske O."/>
            <person name="Meyerdierks A."/>
            <person name="Storesund J.E."/>
            <person name="Kallscheuer N."/>
            <person name="Luecker S."/>
            <person name="Lage O.M."/>
            <person name="Pohl T."/>
            <person name="Merkel B.J."/>
            <person name="Hornburger P."/>
            <person name="Mueller R.-W."/>
            <person name="Bruemmer F."/>
            <person name="Labrenz M."/>
            <person name="Spormann A.M."/>
            <person name="Op den Camp H."/>
            <person name="Overmann J."/>
            <person name="Amann R."/>
            <person name="Jetten M.S.M."/>
            <person name="Mascher T."/>
            <person name="Medema M.H."/>
            <person name="Devos D.P."/>
            <person name="Kaster A.-K."/>
            <person name="Ovreas L."/>
            <person name="Rohde M."/>
            <person name="Galperin M.Y."/>
            <person name="Jogler C."/>
        </authorList>
    </citation>
    <scope>NUCLEOTIDE SEQUENCE [LARGE SCALE GENOMIC DNA]</scope>
    <source>
        <strain evidence="2 3">FF011L</strain>
    </source>
</reference>
<dbReference type="OrthoDB" id="233672at2"/>
<dbReference type="AlphaFoldDB" id="A0A517MG73"/>
<evidence type="ECO:0008006" key="4">
    <source>
        <dbReference type="Google" id="ProtNLM"/>
    </source>
</evidence>
<feature type="signal peptide" evidence="1">
    <location>
        <begin position="1"/>
        <end position="20"/>
    </location>
</feature>
<evidence type="ECO:0000313" key="3">
    <source>
        <dbReference type="Proteomes" id="UP000320672"/>
    </source>
</evidence>
<name>A0A517MG73_9BACT</name>
<keyword evidence="3" id="KW-1185">Reference proteome</keyword>
<organism evidence="2 3">
    <name type="scientific">Roseimaritima multifibrata</name>
    <dbReference type="NCBI Taxonomy" id="1930274"/>
    <lineage>
        <taxon>Bacteria</taxon>
        <taxon>Pseudomonadati</taxon>
        <taxon>Planctomycetota</taxon>
        <taxon>Planctomycetia</taxon>
        <taxon>Pirellulales</taxon>
        <taxon>Pirellulaceae</taxon>
        <taxon>Roseimaritima</taxon>
    </lineage>
</organism>
<protein>
    <recommendedName>
        <fullName evidence="4">Secreted protein</fullName>
    </recommendedName>
</protein>